<accession>A0A7J7N9S0</accession>
<evidence type="ECO:0000256" key="3">
    <source>
        <dbReference type="ARBA" id="ARBA00023089"/>
    </source>
</evidence>
<dbReference type="EMBL" id="JACGCM010000103">
    <property type="protein sequence ID" value="KAF6176415.1"/>
    <property type="molecule type" value="Genomic_DNA"/>
</dbReference>
<dbReference type="PANTHER" id="PTHR31791:SF49">
    <property type="entry name" value="INACTIVE PROTEIN FRIGIDA"/>
    <property type="match status" value="1"/>
</dbReference>
<evidence type="ECO:0000313" key="5">
    <source>
        <dbReference type="EMBL" id="KAF6163762.1"/>
    </source>
</evidence>
<evidence type="ECO:0000256" key="1">
    <source>
        <dbReference type="ARBA" id="ARBA00008956"/>
    </source>
</evidence>
<dbReference type="InterPro" id="IPR012474">
    <property type="entry name" value="Frigida"/>
</dbReference>
<keyword evidence="2 4" id="KW-0221">Differentiation</keyword>
<keyword evidence="7" id="KW-1185">Reference proteome</keyword>
<dbReference type="OrthoDB" id="776053at2759"/>
<comment type="similarity">
    <text evidence="1 4">Belongs to the Frigida family.</text>
</comment>
<organism evidence="5 7">
    <name type="scientific">Kingdonia uniflora</name>
    <dbReference type="NCBI Taxonomy" id="39325"/>
    <lineage>
        <taxon>Eukaryota</taxon>
        <taxon>Viridiplantae</taxon>
        <taxon>Streptophyta</taxon>
        <taxon>Embryophyta</taxon>
        <taxon>Tracheophyta</taxon>
        <taxon>Spermatophyta</taxon>
        <taxon>Magnoliopsida</taxon>
        <taxon>Ranunculales</taxon>
        <taxon>Circaeasteraceae</taxon>
        <taxon>Kingdonia</taxon>
    </lineage>
</organism>
<comment type="caution">
    <text evidence="5">The sequence shown here is derived from an EMBL/GenBank/DDBJ whole genome shotgun (WGS) entry which is preliminary data.</text>
</comment>
<dbReference type="PANTHER" id="PTHR31791">
    <property type="entry name" value="FRIGIDA-LIKE PROTEIN 3-RELATED"/>
    <property type="match status" value="1"/>
</dbReference>
<sequence length="560" mass="61108">MANTCSSSSLSLVTVKQEEQQQEEQVVKSVNDLRLLSSSISQFLTQFTDLQNHLNFIDNAIHTRSKYLHHQQPSSSHNNTPLVFLCETMGSRGLRKHIVSNLDVSKLRQQLPDAIKRSPNPRKLVFDCIGGFYLQGKKAYLNKASPMVTNRKAVLLIMECFLLSGCNTNSSTSSTEDDISETATKIAVAWRKRLISEGGIAAADTEDAQGLLLFIACFGIPSEFANRDILDLFRLSNAADDALRSSPILLQKFPDIIQEMVKSRMYLLAVVATCTFGLQDKFPPRVNLKLLLSESGGDWKRKKHELQGSPVALREAHKKQLATLKSVVKCLEDHKIDQVKLADFSLSDKISKLEKDISDLDKKIEEKVVSKRKADAVQPAKNSKTQEVKRPRPVITGVSTETHSSMGMLSHEPRTNGLADSNGFPGLLNGYPGGAFGAAISGASGSRFLPGTFHAINGGLIGDRVAHLTNSVGSSYPWYGERVGAADNNALGHSYMGLQPPAFMGRGLYGATPSSLERGFLGNRSSASSLYQFADTVGENESYYASSSHSNNPAAFGSFM</sequence>
<gene>
    <name evidence="5" type="ORF">GIB67_012121</name>
    <name evidence="6" type="ORF">GIB67_018243</name>
</gene>
<keyword evidence="3 4" id="KW-0287">Flowering</keyword>
<dbReference type="EMBL" id="JACGCM010000965">
    <property type="protein sequence ID" value="KAF6163762.1"/>
    <property type="molecule type" value="Genomic_DNA"/>
</dbReference>
<reference evidence="5 7" key="1">
    <citation type="journal article" date="2020" name="IScience">
        <title>Genome Sequencing of the Endangered Kingdonia uniflora (Circaeasteraceae, Ranunculales) Reveals Potential Mechanisms of Evolutionary Specialization.</title>
        <authorList>
            <person name="Sun Y."/>
            <person name="Deng T."/>
            <person name="Zhang A."/>
            <person name="Moore M.J."/>
            <person name="Landis J.B."/>
            <person name="Lin N."/>
            <person name="Zhang H."/>
            <person name="Zhang X."/>
            <person name="Huang J."/>
            <person name="Zhang X."/>
            <person name="Sun H."/>
            <person name="Wang H."/>
        </authorList>
    </citation>
    <scope>NUCLEOTIDE SEQUENCE [LARGE SCALE GENOMIC DNA]</scope>
    <source>
        <strain evidence="5">TB1705</strain>
        <tissue evidence="5">Leaf</tissue>
    </source>
</reference>
<proteinExistence type="inferred from homology"/>
<dbReference type="GO" id="GO:0030154">
    <property type="term" value="P:cell differentiation"/>
    <property type="evidence" value="ECO:0007669"/>
    <property type="project" value="UniProtKB-KW"/>
</dbReference>
<dbReference type="Proteomes" id="UP000541444">
    <property type="component" value="Unassembled WGS sequence"/>
</dbReference>
<evidence type="ECO:0000313" key="6">
    <source>
        <dbReference type="EMBL" id="KAF6176415.1"/>
    </source>
</evidence>
<keyword evidence="4" id="KW-0217">Developmental protein</keyword>
<name>A0A7J7N9S0_9MAGN</name>
<dbReference type="AlphaFoldDB" id="A0A7J7N9S0"/>
<evidence type="ECO:0000256" key="2">
    <source>
        <dbReference type="ARBA" id="ARBA00022782"/>
    </source>
</evidence>
<evidence type="ECO:0000313" key="7">
    <source>
        <dbReference type="Proteomes" id="UP000541444"/>
    </source>
</evidence>
<dbReference type="Pfam" id="PF07899">
    <property type="entry name" value="Frigida"/>
    <property type="match status" value="1"/>
</dbReference>
<evidence type="ECO:0000256" key="4">
    <source>
        <dbReference type="RuleBase" id="RU364012"/>
    </source>
</evidence>
<dbReference type="GO" id="GO:0009908">
    <property type="term" value="P:flower development"/>
    <property type="evidence" value="ECO:0007669"/>
    <property type="project" value="UniProtKB-KW"/>
</dbReference>
<protein>
    <recommendedName>
        <fullName evidence="4">FRIGIDA-like protein</fullName>
    </recommendedName>
</protein>